<evidence type="ECO:0000313" key="3">
    <source>
        <dbReference type="EMBL" id="MCP2273723.1"/>
    </source>
</evidence>
<feature type="compositionally biased region" description="Low complexity" evidence="2">
    <location>
        <begin position="1"/>
        <end position="16"/>
    </location>
</feature>
<dbReference type="Proteomes" id="UP001205185">
    <property type="component" value="Unassembled WGS sequence"/>
</dbReference>
<proteinExistence type="predicted"/>
<feature type="region of interest" description="Disordered" evidence="2">
    <location>
        <begin position="1"/>
        <end position="22"/>
    </location>
</feature>
<evidence type="ECO:0000313" key="4">
    <source>
        <dbReference type="Proteomes" id="UP001205185"/>
    </source>
</evidence>
<sequence length="280" mass="29394">MPSPSSTLVSPSTPTSAGTVIPPTSANLRSFGAITWANPTTGSEQTDIYVATPAGELLVYQPVPSGILGVPRQAGNAGWQFITPIGLADWNHDNYPDLVARNDSTCNEMVYPGSPTGFGLPTQIGTGWCGYTFYGITDWTRDGHHDIIAVDSGGTQWVYPGDLTGGTATRIQIGTGWSSDLTPWGIADFNGDNHPDIITRQSSTSQLRMYPGDNTGTGNGAGTVIGSGFTGATFFGFTKYYVANQPLAMLTRFTGTLTRYTTNGAGGWSNGTGTAIATGW</sequence>
<evidence type="ECO:0000256" key="1">
    <source>
        <dbReference type="ARBA" id="ARBA00022729"/>
    </source>
</evidence>
<evidence type="ECO:0000256" key="2">
    <source>
        <dbReference type="SAM" id="MobiDB-lite"/>
    </source>
</evidence>
<dbReference type="InterPro" id="IPR013517">
    <property type="entry name" value="FG-GAP"/>
</dbReference>
<name>A0ABT1IML0_9PSEU</name>
<keyword evidence="1" id="KW-0732">Signal</keyword>
<organism evidence="3 4">
    <name type="scientific">Actinokineospora diospyrosa</name>
    <dbReference type="NCBI Taxonomy" id="103728"/>
    <lineage>
        <taxon>Bacteria</taxon>
        <taxon>Bacillati</taxon>
        <taxon>Actinomycetota</taxon>
        <taxon>Actinomycetes</taxon>
        <taxon>Pseudonocardiales</taxon>
        <taxon>Pseudonocardiaceae</taxon>
        <taxon>Actinokineospora</taxon>
    </lineage>
</organism>
<reference evidence="3 4" key="1">
    <citation type="submission" date="2022-06" db="EMBL/GenBank/DDBJ databases">
        <title>Genomic Encyclopedia of Archaeal and Bacterial Type Strains, Phase II (KMG-II): from individual species to whole genera.</title>
        <authorList>
            <person name="Goeker M."/>
        </authorList>
    </citation>
    <scope>NUCLEOTIDE SEQUENCE [LARGE SCALE GENOMIC DNA]</scope>
    <source>
        <strain evidence="3 4">DSM 44255</strain>
    </source>
</reference>
<comment type="caution">
    <text evidence="3">The sequence shown here is derived from an EMBL/GenBank/DDBJ whole genome shotgun (WGS) entry which is preliminary data.</text>
</comment>
<dbReference type="SUPFAM" id="SSF69318">
    <property type="entry name" value="Integrin alpha N-terminal domain"/>
    <property type="match status" value="1"/>
</dbReference>
<protein>
    <submittedName>
        <fullName evidence="3">Repeat domain in Vibrio, Colwellia, Bradyrhizobium and Shewanella</fullName>
    </submittedName>
</protein>
<dbReference type="EMBL" id="JAMTCO010000018">
    <property type="protein sequence ID" value="MCP2273723.1"/>
    <property type="molecule type" value="Genomic_DNA"/>
</dbReference>
<accession>A0ABT1IML0</accession>
<keyword evidence="4" id="KW-1185">Reference proteome</keyword>
<dbReference type="InterPro" id="IPR028994">
    <property type="entry name" value="Integrin_alpha_N"/>
</dbReference>
<dbReference type="Pfam" id="PF13517">
    <property type="entry name" value="FG-GAP_3"/>
    <property type="match status" value="1"/>
</dbReference>
<gene>
    <name evidence="3" type="ORF">LV75_006254</name>
</gene>